<evidence type="ECO:0000259" key="12">
    <source>
        <dbReference type="PROSITE" id="PS50011"/>
    </source>
</evidence>
<dbReference type="FunFam" id="3.30.200.20:FF:000178">
    <property type="entry name" value="serine/threonine-protein kinase PBS1-like"/>
    <property type="match status" value="1"/>
</dbReference>
<name>A0A835RWN5_VANPL</name>
<dbReference type="InterPro" id="IPR001245">
    <property type="entry name" value="Ser-Thr/Tyr_kinase_cat_dom"/>
</dbReference>
<keyword evidence="14" id="KW-1185">Reference proteome</keyword>
<evidence type="ECO:0000256" key="10">
    <source>
        <dbReference type="PROSITE-ProRule" id="PRU10141"/>
    </source>
</evidence>
<keyword evidence="6 10" id="KW-0547">Nucleotide-binding</keyword>
<reference evidence="13 14" key="1">
    <citation type="journal article" date="2020" name="Nat. Food">
        <title>A phased Vanilla planifolia genome enables genetic improvement of flavour and production.</title>
        <authorList>
            <person name="Hasing T."/>
            <person name="Tang H."/>
            <person name="Brym M."/>
            <person name="Khazi F."/>
            <person name="Huang T."/>
            <person name="Chambers A.H."/>
        </authorList>
    </citation>
    <scope>NUCLEOTIDE SEQUENCE [LARGE SCALE GENOMIC DNA]</scope>
    <source>
        <tissue evidence="13">Leaf</tissue>
    </source>
</reference>
<evidence type="ECO:0000313" key="14">
    <source>
        <dbReference type="Proteomes" id="UP000636800"/>
    </source>
</evidence>
<dbReference type="PANTHER" id="PTHR47985">
    <property type="entry name" value="OS07G0668900 PROTEIN"/>
    <property type="match status" value="1"/>
</dbReference>
<evidence type="ECO:0000256" key="9">
    <source>
        <dbReference type="ARBA" id="ARBA00023136"/>
    </source>
</evidence>
<dbReference type="InterPro" id="IPR011009">
    <property type="entry name" value="Kinase-like_dom_sf"/>
</dbReference>
<comment type="caution">
    <text evidence="13">The sequence shown here is derived from an EMBL/GenBank/DDBJ whole genome shotgun (WGS) entry which is preliminary data.</text>
</comment>
<feature type="region of interest" description="Disordered" evidence="11">
    <location>
        <begin position="382"/>
        <end position="510"/>
    </location>
</feature>
<dbReference type="PROSITE" id="PS00107">
    <property type="entry name" value="PROTEIN_KINASE_ATP"/>
    <property type="match status" value="1"/>
</dbReference>
<feature type="compositionally biased region" description="Low complexity" evidence="11">
    <location>
        <begin position="388"/>
        <end position="438"/>
    </location>
</feature>
<accession>A0A835RWN5</accession>
<evidence type="ECO:0000256" key="2">
    <source>
        <dbReference type="ARBA" id="ARBA00008684"/>
    </source>
</evidence>
<gene>
    <name evidence="13" type="ORF">HPP92_006510</name>
</gene>
<comment type="similarity">
    <text evidence="2">Belongs to the protein kinase superfamily. Ser/Thr protein kinase family.</text>
</comment>
<evidence type="ECO:0000256" key="3">
    <source>
        <dbReference type="ARBA" id="ARBA00022475"/>
    </source>
</evidence>
<dbReference type="OrthoDB" id="284473at2759"/>
<evidence type="ECO:0000256" key="4">
    <source>
        <dbReference type="ARBA" id="ARBA00022527"/>
    </source>
</evidence>
<dbReference type="EMBL" id="JADCNL010000002">
    <property type="protein sequence ID" value="KAG0493112.1"/>
    <property type="molecule type" value="Genomic_DNA"/>
</dbReference>
<feature type="binding site" evidence="10">
    <location>
        <position position="98"/>
    </location>
    <ligand>
        <name>ATP</name>
        <dbReference type="ChEBI" id="CHEBI:30616"/>
    </ligand>
</feature>
<dbReference type="SUPFAM" id="SSF56112">
    <property type="entry name" value="Protein kinase-like (PK-like)"/>
    <property type="match status" value="1"/>
</dbReference>
<dbReference type="InterPro" id="IPR017441">
    <property type="entry name" value="Protein_kinase_ATP_BS"/>
</dbReference>
<evidence type="ECO:0000256" key="1">
    <source>
        <dbReference type="ARBA" id="ARBA00004236"/>
    </source>
</evidence>
<dbReference type="FunFam" id="1.10.510.10:FF:000032">
    <property type="entry name" value="Serine/threonine-protein kinase PBS1"/>
    <property type="match status" value="1"/>
</dbReference>
<feature type="compositionally biased region" description="Basic and acidic residues" evidence="11">
    <location>
        <begin position="19"/>
        <end position="30"/>
    </location>
</feature>
<keyword evidence="8 10" id="KW-0067">ATP-binding</keyword>
<dbReference type="PROSITE" id="PS50011">
    <property type="entry name" value="PROTEIN_KINASE_DOM"/>
    <property type="match status" value="1"/>
</dbReference>
<evidence type="ECO:0000256" key="6">
    <source>
        <dbReference type="ARBA" id="ARBA00022741"/>
    </source>
</evidence>
<organism evidence="13 14">
    <name type="scientific">Vanilla planifolia</name>
    <name type="common">Vanilla</name>
    <dbReference type="NCBI Taxonomy" id="51239"/>
    <lineage>
        <taxon>Eukaryota</taxon>
        <taxon>Viridiplantae</taxon>
        <taxon>Streptophyta</taxon>
        <taxon>Embryophyta</taxon>
        <taxon>Tracheophyta</taxon>
        <taxon>Spermatophyta</taxon>
        <taxon>Magnoliopsida</taxon>
        <taxon>Liliopsida</taxon>
        <taxon>Asparagales</taxon>
        <taxon>Orchidaceae</taxon>
        <taxon>Vanilloideae</taxon>
        <taxon>Vanilleae</taxon>
        <taxon>Vanilla</taxon>
    </lineage>
</organism>
<dbReference type="AlphaFoldDB" id="A0A835RWN5"/>
<dbReference type="Pfam" id="PF07714">
    <property type="entry name" value="PK_Tyr_Ser-Thr"/>
    <property type="match status" value="1"/>
</dbReference>
<dbReference type="Gene3D" id="3.30.200.20">
    <property type="entry name" value="Phosphorylase Kinase, domain 1"/>
    <property type="match status" value="1"/>
</dbReference>
<evidence type="ECO:0000256" key="11">
    <source>
        <dbReference type="SAM" id="MobiDB-lite"/>
    </source>
</evidence>
<dbReference type="Proteomes" id="UP000636800">
    <property type="component" value="Chromosome 2"/>
</dbReference>
<dbReference type="InterPro" id="IPR000719">
    <property type="entry name" value="Prot_kinase_dom"/>
</dbReference>
<dbReference type="GO" id="GO:0005886">
    <property type="term" value="C:plasma membrane"/>
    <property type="evidence" value="ECO:0007669"/>
    <property type="project" value="UniProtKB-SubCell"/>
</dbReference>
<sequence length="510" mass="56011">MSCFPCFSKEEEGKEDSDSDPHRKAKRVDNNNEYAKLNNSSSTKINGGSGNSQVITFTFRELATATKNFRADFLLGEGSFGRVYKGCFESTGQVVAVKQLDRNGLQENNEFAAKVETFSFLHHPNLVHLIGYCAHGEQRLLVFEFMPLGSLDSHLFDLSSDKKPLDWYTRMKIAFGVAQGLEYLHKANPLVIYCDLKSSSILLDEGYYPKLSDFGLAKLGLGGDKSNIAPCVMDTYGYCAPEYAKDGELSLKSDVYSFGVVLLELISGRRVIDTIRPTNEQNLIAWAQPMFRDQKRFPELVDQLLKGAFPTIGLNQAVGIAAMCLQEEAMVRPLMADIVMALSYLIEGPPLSEVASVPPPIINPPIPEERPRYHSPELASVVAEGRNRSSSSSRKFPSSKTSSSKHVQAGRQASLSSSSAHSEGSSHSGSSSMHSVNSEDSSHEYGRYSPDHASANPTSNSPSMADHHECEEQYLLLHIESDTEKPHQATARSSSSSSSNEASEQMIDIL</sequence>
<feature type="region of interest" description="Disordered" evidence="11">
    <location>
        <begin position="1"/>
        <end position="31"/>
    </location>
</feature>
<protein>
    <recommendedName>
        <fullName evidence="12">Protein kinase domain-containing protein</fullName>
    </recommendedName>
</protein>
<evidence type="ECO:0000256" key="8">
    <source>
        <dbReference type="ARBA" id="ARBA00022840"/>
    </source>
</evidence>
<feature type="compositionally biased region" description="Basic and acidic residues" evidence="11">
    <location>
        <begin position="440"/>
        <end position="450"/>
    </location>
</feature>
<keyword evidence="4" id="KW-0723">Serine/threonine-protein kinase</keyword>
<comment type="subcellular location">
    <subcellularLocation>
        <location evidence="1">Cell membrane</location>
    </subcellularLocation>
</comment>
<dbReference type="GO" id="GO:0004674">
    <property type="term" value="F:protein serine/threonine kinase activity"/>
    <property type="evidence" value="ECO:0007669"/>
    <property type="project" value="UniProtKB-KW"/>
</dbReference>
<keyword evidence="7" id="KW-0418">Kinase</keyword>
<dbReference type="Gene3D" id="1.10.510.10">
    <property type="entry name" value="Transferase(Phosphotransferase) domain 1"/>
    <property type="match status" value="1"/>
</dbReference>
<proteinExistence type="inferred from homology"/>
<evidence type="ECO:0000313" key="13">
    <source>
        <dbReference type="EMBL" id="KAG0493112.1"/>
    </source>
</evidence>
<evidence type="ECO:0000256" key="7">
    <source>
        <dbReference type="ARBA" id="ARBA00022777"/>
    </source>
</evidence>
<keyword evidence="3" id="KW-1003">Cell membrane</keyword>
<keyword evidence="9" id="KW-0472">Membrane</keyword>
<feature type="domain" description="Protein kinase" evidence="12">
    <location>
        <begin position="69"/>
        <end position="345"/>
    </location>
</feature>
<keyword evidence="5" id="KW-0808">Transferase</keyword>
<evidence type="ECO:0000256" key="5">
    <source>
        <dbReference type="ARBA" id="ARBA00022679"/>
    </source>
</evidence>
<dbReference type="GO" id="GO:0005524">
    <property type="term" value="F:ATP binding"/>
    <property type="evidence" value="ECO:0007669"/>
    <property type="project" value="UniProtKB-UniRule"/>
</dbReference>
<dbReference type="PANTHER" id="PTHR47985:SF63">
    <property type="entry name" value="OS05G0463000 PROTEIN"/>
    <property type="match status" value="1"/>
</dbReference>